<evidence type="ECO:0000256" key="5">
    <source>
        <dbReference type="ARBA" id="ARBA00022691"/>
    </source>
</evidence>
<keyword evidence="9 10" id="KW-0143">Chaperone</keyword>
<proteinExistence type="inferred from homology"/>
<comment type="function">
    <text evidence="10">Probably acts as a heme chaperone, transferring heme to an unknown acceptor. Binds one molecule of heme per monomer, possibly covalently. Binds 1 [4Fe-4S] cluster. The cluster is coordinated with 3 cysteines and an exchangeable S-adenosyl-L-methionine.</text>
</comment>
<evidence type="ECO:0000256" key="9">
    <source>
        <dbReference type="ARBA" id="ARBA00023186"/>
    </source>
</evidence>
<evidence type="ECO:0000256" key="7">
    <source>
        <dbReference type="ARBA" id="ARBA00023004"/>
    </source>
</evidence>
<dbReference type="AlphaFoldDB" id="A0A1G6GZR6"/>
<keyword evidence="5 10" id="KW-0949">S-adenosyl-L-methionine</keyword>
<dbReference type="PANTHER" id="PTHR13932:SF5">
    <property type="entry name" value="RADICAL S-ADENOSYL METHIONINE DOMAIN-CONTAINING PROTEIN 1, MITOCHONDRIAL"/>
    <property type="match status" value="1"/>
</dbReference>
<evidence type="ECO:0000256" key="3">
    <source>
        <dbReference type="ARBA" id="ARBA00017228"/>
    </source>
</evidence>
<sequence length="373" mass="42734">MAGIYIHIPFCRHKCLYCDFYSVASLARRLELVDAIVAEIGYRHGYLDDSSIQTIYFGGGTPSTLSSEELGRILDKLNQQFEVSPAVEITLEANPEDLTPEYLKELRVLGINRLSIGIQSFNDEHLIYFGRKHTAIAAIQAIENARNAGFLNISADLIYGFPGLTSEQWKRNIATMVSLGIEHISAYQLMVEQGSVFYKRQQKGTFKPIDDDESAENYQYLTNALSGNGYEHYELSNFCKPGFHSRHNSSYWFGERYLGLGPSAHSFNGISRQWNVSSIEKYCRAVVTGDKWFEEEFLTEKDRYNELILTRLRTKRGLLNEEMALVATIQQSWFEKQAKEMESKGLLKRMEFGWIISEEKWLISDGIISELME</sequence>
<dbReference type="InterPro" id="IPR013785">
    <property type="entry name" value="Aldolase_TIM"/>
</dbReference>
<dbReference type="GO" id="GO:0004109">
    <property type="term" value="F:coproporphyrinogen oxidase activity"/>
    <property type="evidence" value="ECO:0007669"/>
    <property type="project" value="InterPro"/>
</dbReference>
<evidence type="ECO:0000259" key="11">
    <source>
        <dbReference type="PROSITE" id="PS51918"/>
    </source>
</evidence>
<keyword evidence="7 10" id="KW-0408">Iron</keyword>
<dbReference type="SFLD" id="SFLDG01065">
    <property type="entry name" value="anaerobic_coproporphyrinogen-I"/>
    <property type="match status" value="1"/>
</dbReference>
<dbReference type="InterPro" id="IPR034505">
    <property type="entry name" value="Coproporphyrinogen-III_oxidase"/>
</dbReference>
<dbReference type="SFLD" id="SFLDG01082">
    <property type="entry name" value="B12-binding_domain_containing"/>
    <property type="match status" value="1"/>
</dbReference>
<dbReference type="SFLD" id="SFLDF00562">
    <property type="entry name" value="HemN-like__clustered_with_heat"/>
    <property type="match status" value="1"/>
</dbReference>
<evidence type="ECO:0000313" key="13">
    <source>
        <dbReference type="Proteomes" id="UP000199452"/>
    </source>
</evidence>
<protein>
    <recommendedName>
        <fullName evidence="3 10">Heme chaperone HemW</fullName>
    </recommendedName>
</protein>
<keyword evidence="4 10" id="KW-0349">Heme</keyword>
<evidence type="ECO:0000313" key="12">
    <source>
        <dbReference type="EMBL" id="SDB86606.1"/>
    </source>
</evidence>
<reference evidence="12 13" key="1">
    <citation type="submission" date="2016-09" db="EMBL/GenBank/DDBJ databases">
        <authorList>
            <person name="Capua I."/>
            <person name="De Benedictis P."/>
            <person name="Joannis T."/>
            <person name="Lombin L.H."/>
            <person name="Cattoli G."/>
        </authorList>
    </citation>
    <scope>NUCLEOTIDE SEQUENCE [LARGE SCALE GENOMIC DNA]</scope>
    <source>
        <strain evidence="12 13">A7P-90m</strain>
    </source>
</reference>
<dbReference type="PANTHER" id="PTHR13932">
    <property type="entry name" value="COPROPORPHYRINIGEN III OXIDASE"/>
    <property type="match status" value="1"/>
</dbReference>
<dbReference type="SFLD" id="SFLDS00029">
    <property type="entry name" value="Radical_SAM"/>
    <property type="match status" value="1"/>
</dbReference>
<keyword evidence="10" id="KW-0004">4Fe-4S</keyword>
<dbReference type="PROSITE" id="PS51918">
    <property type="entry name" value="RADICAL_SAM"/>
    <property type="match status" value="1"/>
</dbReference>
<dbReference type="GO" id="GO:0006779">
    <property type="term" value="P:porphyrin-containing compound biosynthetic process"/>
    <property type="evidence" value="ECO:0007669"/>
    <property type="project" value="InterPro"/>
</dbReference>
<dbReference type="CDD" id="cd01335">
    <property type="entry name" value="Radical_SAM"/>
    <property type="match status" value="1"/>
</dbReference>
<comment type="subcellular location">
    <subcellularLocation>
        <location evidence="10">Cytoplasm</location>
    </subcellularLocation>
</comment>
<dbReference type="GO" id="GO:0051539">
    <property type="term" value="F:4 iron, 4 sulfur cluster binding"/>
    <property type="evidence" value="ECO:0007669"/>
    <property type="project" value="UniProtKB-UniRule"/>
</dbReference>
<dbReference type="InterPro" id="IPR007197">
    <property type="entry name" value="rSAM"/>
</dbReference>
<dbReference type="Gene3D" id="3.20.20.70">
    <property type="entry name" value="Aldolase class I"/>
    <property type="match status" value="1"/>
</dbReference>
<comment type="similarity">
    <text evidence="2">Belongs to the anaerobic coproporphyrinogen-III oxidase family. HemW subfamily.</text>
</comment>
<dbReference type="InterPro" id="IPR004559">
    <property type="entry name" value="HemW-like"/>
</dbReference>
<dbReference type="OrthoDB" id="9808022at2"/>
<keyword evidence="10" id="KW-0963">Cytoplasm</keyword>
<keyword evidence="6 10" id="KW-0479">Metal-binding</keyword>
<dbReference type="Pfam" id="PF04055">
    <property type="entry name" value="Radical_SAM"/>
    <property type="match status" value="1"/>
</dbReference>
<keyword evidence="13" id="KW-1185">Reference proteome</keyword>
<evidence type="ECO:0000256" key="4">
    <source>
        <dbReference type="ARBA" id="ARBA00022617"/>
    </source>
</evidence>
<evidence type="ECO:0000256" key="10">
    <source>
        <dbReference type="RuleBase" id="RU364116"/>
    </source>
</evidence>
<dbReference type="Proteomes" id="UP000199452">
    <property type="component" value="Unassembled WGS sequence"/>
</dbReference>
<evidence type="ECO:0000256" key="2">
    <source>
        <dbReference type="ARBA" id="ARBA00006100"/>
    </source>
</evidence>
<dbReference type="STRING" id="1640674.SAMN05216323_10055"/>
<organism evidence="12 13">
    <name type="scientific">Williamwhitmania taraxaci</name>
    <dbReference type="NCBI Taxonomy" id="1640674"/>
    <lineage>
        <taxon>Bacteria</taxon>
        <taxon>Pseudomonadati</taxon>
        <taxon>Bacteroidota</taxon>
        <taxon>Bacteroidia</taxon>
        <taxon>Bacteroidales</taxon>
        <taxon>Williamwhitmaniaceae</taxon>
        <taxon>Williamwhitmania</taxon>
    </lineage>
</organism>
<accession>A0A1G6GZR6</accession>
<dbReference type="NCBIfam" id="TIGR00539">
    <property type="entry name" value="hemN_rel"/>
    <property type="match status" value="1"/>
</dbReference>
<evidence type="ECO:0000256" key="1">
    <source>
        <dbReference type="ARBA" id="ARBA00001966"/>
    </source>
</evidence>
<dbReference type="InterPro" id="IPR058240">
    <property type="entry name" value="rSAM_sf"/>
</dbReference>
<name>A0A1G6GZR6_9BACT</name>
<dbReference type="SFLD" id="SFLDF00288">
    <property type="entry name" value="HemN-like__clustered_with_nucl"/>
    <property type="match status" value="1"/>
</dbReference>
<feature type="domain" description="Radical SAM core" evidence="11">
    <location>
        <begin position="1"/>
        <end position="231"/>
    </location>
</feature>
<evidence type="ECO:0000256" key="8">
    <source>
        <dbReference type="ARBA" id="ARBA00023014"/>
    </source>
</evidence>
<dbReference type="SMART" id="SM00729">
    <property type="entry name" value="Elp3"/>
    <property type="match status" value="1"/>
</dbReference>
<dbReference type="RefSeq" id="WP_092435133.1">
    <property type="nucleotide sequence ID" value="NZ_FMYP01000005.1"/>
</dbReference>
<comment type="cofactor">
    <cofactor evidence="1">
        <name>[4Fe-4S] cluster</name>
        <dbReference type="ChEBI" id="CHEBI:49883"/>
    </cofactor>
</comment>
<dbReference type="GO" id="GO:0005737">
    <property type="term" value="C:cytoplasm"/>
    <property type="evidence" value="ECO:0007669"/>
    <property type="project" value="UniProtKB-SubCell"/>
</dbReference>
<dbReference type="EMBL" id="FMYP01000005">
    <property type="protein sequence ID" value="SDB86606.1"/>
    <property type="molecule type" value="Genomic_DNA"/>
</dbReference>
<keyword evidence="8 10" id="KW-0411">Iron-sulfur</keyword>
<evidence type="ECO:0000256" key="6">
    <source>
        <dbReference type="ARBA" id="ARBA00022723"/>
    </source>
</evidence>
<dbReference type="GO" id="GO:0046872">
    <property type="term" value="F:metal ion binding"/>
    <property type="evidence" value="ECO:0007669"/>
    <property type="project" value="UniProtKB-UniRule"/>
</dbReference>
<gene>
    <name evidence="12" type="ORF">SAMN05216323_10055</name>
</gene>
<dbReference type="InterPro" id="IPR006638">
    <property type="entry name" value="Elp3/MiaA/NifB-like_rSAM"/>
</dbReference>
<dbReference type="SUPFAM" id="SSF102114">
    <property type="entry name" value="Radical SAM enzymes"/>
    <property type="match status" value="1"/>
</dbReference>